<dbReference type="EMBL" id="JBHTCF010000010">
    <property type="protein sequence ID" value="MFC7307204.1"/>
    <property type="molecule type" value="Genomic_DNA"/>
</dbReference>
<dbReference type="SUPFAM" id="SSF50370">
    <property type="entry name" value="Ricin B-like lectins"/>
    <property type="match status" value="1"/>
</dbReference>
<feature type="signal peptide" evidence="2">
    <location>
        <begin position="1"/>
        <end position="31"/>
    </location>
</feature>
<feature type="chain" id="PRO_5045378765" evidence="2">
    <location>
        <begin position="32"/>
        <end position="618"/>
    </location>
</feature>
<feature type="domain" description="Ricin B lectin" evidence="3">
    <location>
        <begin position="455"/>
        <end position="610"/>
    </location>
</feature>
<accession>A0ABW2JM30</accession>
<dbReference type="RefSeq" id="WP_381833723.1">
    <property type="nucleotide sequence ID" value="NZ_JBHTCF010000010.1"/>
</dbReference>
<comment type="caution">
    <text evidence="4">The sequence shown here is derived from an EMBL/GenBank/DDBJ whole genome shotgun (WGS) entry which is preliminary data.</text>
</comment>
<evidence type="ECO:0000256" key="1">
    <source>
        <dbReference type="SAM" id="MobiDB-lite"/>
    </source>
</evidence>
<keyword evidence="5" id="KW-1185">Reference proteome</keyword>
<organism evidence="4 5">
    <name type="scientific">Streptomyces monticola</name>
    <dbReference type="NCBI Taxonomy" id="2666263"/>
    <lineage>
        <taxon>Bacteria</taxon>
        <taxon>Bacillati</taxon>
        <taxon>Actinomycetota</taxon>
        <taxon>Actinomycetes</taxon>
        <taxon>Kitasatosporales</taxon>
        <taxon>Streptomycetaceae</taxon>
        <taxon>Streptomyces</taxon>
    </lineage>
</organism>
<proteinExistence type="predicted"/>
<sequence length="618" mass="66137">MSARPRTKAFGTLAAIGAVLFGTLAGGPASADSTGRSESAAGKAPAYTVSIGAKGSWTHPDDTPAGTYIDKNGAFHYQSAHALYGADDPRKWTFYSGKDFDSATRDAKLSDAVNPANSNDRNNDTTWRCNNSPTGRESTYAPDTSHYAQKNYCDLMGVWVDPDTGDWYGLVHNEFTPSPFGDGLHYDAIDYAVSKDQGKTWAIKDHVLTSPYSTKRGDNEAFPHQTYHYGNGDARLFVDTASGYFYVYYNSRVIPKGGQPGGWTDGSRAHVARAPMSAKMAPGSWKKWYDGKWSQPGVGGLESNMEPVGDGNTTGYTAVEHDYDPANPGTIKEQQDAGELPAKSDLLTMNIAYNAHLGLYIGQPEAIVQDSKEPQRFYATDDLATQKWKLIGDSGSYKTGSWYRWMLDSVNKTGSTVVGKKFRSYCSFQCSNGADGEYYETTIDTDAPAAPVDPGKAYTIAAGNGRYLAQASGGTATTSQASGDSGLSKWVFTSNGDGSYRIANGSTGQLLGVDAKSDAGRAWAAKPTATDAPADGPTVGQQWFVIPNTTTDDKPTGTYRLVNRYSGLVIGLSADQDRRAETTPTRAWTNTTGNPVGGNRTAAEQTLRLTATGPAGKS</sequence>
<feature type="compositionally biased region" description="Polar residues" evidence="1">
    <location>
        <begin position="115"/>
        <end position="137"/>
    </location>
</feature>
<keyword evidence="2" id="KW-0732">Signal</keyword>
<protein>
    <submittedName>
        <fullName evidence="4">RICIN domain-containing protein</fullName>
    </submittedName>
</protein>
<reference evidence="5" key="1">
    <citation type="journal article" date="2019" name="Int. J. Syst. Evol. Microbiol.">
        <title>The Global Catalogue of Microorganisms (GCM) 10K type strain sequencing project: providing services to taxonomists for standard genome sequencing and annotation.</title>
        <authorList>
            <consortium name="The Broad Institute Genomics Platform"/>
            <consortium name="The Broad Institute Genome Sequencing Center for Infectious Disease"/>
            <person name="Wu L."/>
            <person name="Ma J."/>
        </authorList>
    </citation>
    <scope>NUCLEOTIDE SEQUENCE [LARGE SCALE GENOMIC DNA]</scope>
    <source>
        <strain evidence="5">SYNS20</strain>
    </source>
</reference>
<dbReference type="InterPro" id="IPR000772">
    <property type="entry name" value="Ricin_B_lectin"/>
</dbReference>
<feature type="region of interest" description="Disordered" evidence="1">
    <location>
        <begin position="111"/>
        <end position="142"/>
    </location>
</feature>
<evidence type="ECO:0000256" key="2">
    <source>
        <dbReference type="SAM" id="SignalP"/>
    </source>
</evidence>
<evidence type="ECO:0000313" key="5">
    <source>
        <dbReference type="Proteomes" id="UP001596523"/>
    </source>
</evidence>
<dbReference type="Proteomes" id="UP001596523">
    <property type="component" value="Unassembled WGS sequence"/>
</dbReference>
<evidence type="ECO:0000259" key="3">
    <source>
        <dbReference type="SMART" id="SM00458"/>
    </source>
</evidence>
<gene>
    <name evidence="4" type="ORF">ACFQVC_23620</name>
</gene>
<dbReference type="Pfam" id="PF14200">
    <property type="entry name" value="RicinB_lectin_2"/>
    <property type="match status" value="1"/>
</dbReference>
<dbReference type="Gene3D" id="2.80.10.50">
    <property type="match status" value="1"/>
</dbReference>
<name>A0ABW2JM30_9ACTN</name>
<evidence type="ECO:0000313" key="4">
    <source>
        <dbReference type="EMBL" id="MFC7307204.1"/>
    </source>
</evidence>
<dbReference type="InterPro" id="IPR035992">
    <property type="entry name" value="Ricin_B-like_lectins"/>
</dbReference>
<dbReference type="SMART" id="SM00458">
    <property type="entry name" value="RICIN"/>
    <property type="match status" value="1"/>
</dbReference>